<dbReference type="AlphaFoldDB" id="A0A1V6PFN1"/>
<dbReference type="Gene3D" id="3.80.10.10">
    <property type="entry name" value="Ribonuclease Inhibitor"/>
    <property type="match status" value="1"/>
</dbReference>
<dbReference type="PANTHER" id="PTHR13318">
    <property type="entry name" value="PARTNER OF PAIRED, ISOFORM B-RELATED"/>
    <property type="match status" value="1"/>
</dbReference>
<comment type="caution">
    <text evidence="2">The sequence shown here is derived from an EMBL/GenBank/DDBJ whole genome shotgun (WGS) entry which is preliminary data.</text>
</comment>
<dbReference type="Proteomes" id="UP000191672">
    <property type="component" value="Unassembled WGS sequence"/>
</dbReference>
<dbReference type="InterPro" id="IPR032675">
    <property type="entry name" value="LRR_dom_sf"/>
</dbReference>
<protein>
    <recommendedName>
        <fullName evidence="1">F-box/LRR-repeat protein 15-like leucin rich repeat domain-containing protein</fullName>
    </recommendedName>
</protein>
<evidence type="ECO:0000313" key="3">
    <source>
        <dbReference type="Proteomes" id="UP000191672"/>
    </source>
</evidence>
<organism evidence="2 3">
    <name type="scientific">Penicillium antarcticum</name>
    <dbReference type="NCBI Taxonomy" id="416450"/>
    <lineage>
        <taxon>Eukaryota</taxon>
        <taxon>Fungi</taxon>
        <taxon>Dikarya</taxon>
        <taxon>Ascomycota</taxon>
        <taxon>Pezizomycotina</taxon>
        <taxon>Eurotiomycetes</taxon>
        <taxon>Eurotiomycetidae</taxon>
        <taxon>Eurotiales</taxon>
        <taxon>Aspergillaceae</taxon>
        <taxon>Penicillium</taxon>
    </lineage>
</organism>
<gene>
    <name evidence="2" type="ORF">PENANT_c141G09288</name>
</gene>
<dbReference type="SUPFAM" id="SSF52047">
    <property type="entry name" value="RNI-like"/>
    <property type="match status" value="1"/>
</dbReference>
<evidence type="ECO:0000259" key="1">
    <source>
        <dbReference type="Pfam" id="PF25372"/>
    </source>
</evidence>
<dbReference type="InterPro" id="IPR057207">
    <property type="entry name" value="FBXL15_LRR"/>
</dbReference>
<name>A0A1V6PFN1_9EURO</name>
<feature type="domain" description="F-box/LRR-repeat protein 15-like leucin rich repeat" evidence="1">
    <location>
        <begin position="255"/>
        <end position="342"/>
    </location>
</feature>
<reference evidence="3" key="1">
    <citation type="journal article" date="2017" name="Nat. Microbiol.">
        <title>Global analysis of biosynthetic gene clusters reveals vast potential of secondary metabolite production in Penicillium species.</title>
        <authorList>
            <person name="Nielsen J.C."/>
            <person name="Grijseels S."/>
            <person name="Prigent S."/>
            <person name="Ji B."/>
            <person name="Dainat J."/>
            <person name="Nielsen K.F."/>
            <person name="Frisvad J.C."/>
            <person name="Workman M."/>
            <person name="Nielsen J."/>
        </authorList>
    </citation>
    <scope>NUCLEOTIDE SEQUENCE [LARGE SCALE GENOMIC DNA]</scope>
    <source>
        <strain evidence="3">IBT 31811</strain>
    </source>
</reference>
<proteinExistence type="predicted"/>
<evidence type="ECO:0000313" key="2">
    <source>
        <dbReference type="EMBL" id="OQD75880.1"/>
    </source>
</evidence>
<keyword evidence="3" id="KW-1185">Reference proteome</keyword>
<dbReference type="GO" id="GO:0019005">
    <property type="term" value="C:SCF ubiquitin ligase complex"/>
    <property type="evidence" value="ECO:0007669"/>
    <property type="project" value="TreeGrafter"/>
</dbReference>
<dbReference type="Pfam" id="PF25372">
    <property type="entry name" value="DUF7885"/>
    <property type="match status" value="1"/>
</dbReference>
<sequence length="602" mass="67038">MRKTPSFCFPSGDFAGWSQRYLETDNPSFRYSDLQKPVIRQAGTWKWKPTDSKSQLRPLHGFAAVKKQPAASPSPRVCTLERLPPEILGHIVSYLALNVPPTGYSPRNLDLISCLLSSRTLHAATLGVLYKAMTFSQSVTFSKALHHISQYPALGTLVRRLDFSHFTSVGLGRTRQSNAEIQNLTSRTLMLCLDLLPNLRECLLQEHLEGDLSVDVIRKLFTGLPHLRAVDFCGCSTRIFSQAFTEALATDRPLSNLQRLSLHECSTISSSALEFLVCHLTHLTHLDLARTQVSDSALLAIPETARITHLNLSRCSRLRSSALVKFLTTHAAVRDSLVYLNLMADSTPFRLSEYDLFALLPRISGTMRSLNLGGARITPDHVPFLVSLTTHLEELGLSSADLSVSDISSLFLSTVDGTEPGPNRGLRVSTLRYLDLAKVPKVTARSLFNEGSCLLSNQSWPLQVIEVTDKVTGYLSQPSKSLQSSVGWNAHESGRRSWYIRDMTSSPNHSVDDGSRPWKLGSRRWGMRKVPMSLGEGYAEEILVSASSWIQHVRAAKYLAHQLSLPHAQRQTDFLLQGPYGKYYIKPATRGRRNKANNFKIA</sequence>
<accession>A0A1V6PFN1</accession>
<dbReference type="EMBL" id="MDYN01000141">
    <property type="protein sequence ID" value="OQD75880.1"/>
    <property type="molecule type" value="Genomic_DNA"/>
</dbReference>
<dbReference type="PANTHER" id="PTHR13318:SF95">
    <property type="entry name" value="F-BOX PROTEIN YLR352W"/>
    <property type="match status" value="1"/>
</dbReference>
<dbReference type="STRING" id="416450.A0A1V6PFN1"/>
<dbReference type="GO" id="GO:0031146">
    <property type="term" value="P:SCF-dependent proteasomal ubiquitin-dependent protein catabolic process"/>
    <property type="evidence" value="ECO:0007669"/>
    <property type="project" value="TreeGrafter"/>
</dbReference>